<keyword evidence="2" id="KW-1185">Reference proteome</keyword>
<sequence>MAKAIYSLKIFLFREEFKLTAREINGLRQVCIFLVKIYLKAWFTAPSAILAPHNDLIFMQDLIEYKTVNSSVSKAACSKMMNHLWYLSEQLAIISPFDDNVSRLVKQKMIQALEKNPISTDPKKKRFEIEQENLDTLLSADLSNFISKKSLTTFQIFDLPIDFMDKNVEFWTQDESYQENLAFFKRLSVVNDVAERGVALIEEYSKCLTKNEEQLQYLLQVVKNHRQKFPNCNKKNFV</sequence>
<dbReference type="PANTHER" id="PTHR46113:SF1">
    <property type="entry name" value="PEPTIDASE M17 LEUCYL AMINOPEPTIDASE N-TERMINAL DOMAIN-CONTAINING PROTEIN"/>
    <property type="match status" value="1"/>
</dbReference>
<accession>A0AAN7SP83</accession>
<organism evidence="1 2">
    <name type="scientific">Aquatica leii</name>
    <dbReference type="NCBI Taxonomy" id="1421715"/>
    <lineage>
        <taxon>Eukaryota</taxon>
        <taxon>Metazoa</taxon>
        <taxon>Ecdysozoa</taxon>
        <taxon>Arthropoda</taxon>
        <taxon>Hexapoda</taxon>
        <taxon>Insecta</taxon>
        <taxon>Pterygota</taxon>
        <taxon>Neoptera</taxon>
        <taxon>Endopterygota</taxon>
        <taxon>Coleoptera</taxon>
        <taxon>Polyphaga</taxon>
        <taxon>Elateriformia</taxon>
        <taxon>Elateroidea</taxon>
        <taxon>Lampyridae</taxon>
        <taxon>Luciolinae</taxon>
        <taxon>Aquatica</taxon>
    </lineage>
</organism>
<protein>
    <submittedName>
        <fullName evidence="1">Uncharacterized protein</fullName>
    </submittedName>
</protein>
<dbReference type="PANTHER" id="PTHR46113">
    <property type="entry name" value="SNAC DOMAIN-CONTAINING PROTEIN"/>
    <property type="match status" value="1"/>
</dbReference>
<proteinExistence type="predicted"/>
<dbReference type="EMBL" id="JARPUR010000005">
    <property type="protein sequence ID" value="KAK4875355.1"/>
    <property type="molecule type" value="Genomic_DNA"/>
</dbReference>
<evidence type="ECO:0000313" key="1">
    <source>
        <dbReference type="EMBL" id="KAK4875355.1"/>
    </source>
</evidence>
<dbReference type="Proteomes" id="UP001353858">
    <property type="component" value="Unassembled WGS sequence"/>
</dbReference>
<reference evidence="2" key="1">
    <citation type="submission" date="2023-01" db="EMBL/GenBank/DDBJ databases">
        <title>Key to firefly adult light organ development and bioluminescence: homeobox transcription factors regulate luciferase expression and transportation to peroxisome.</title>
        <authorList>
            <person name="Fu X."/>
        </authorList>
    </citation>
    <scope>NUCLEOTIDE SEQUENCE [LARGE SCALE GENOMIC DNA]</scope>
</reference>
<dbReference type="AlphaFoldDB" id="A0AAN7SP83"/>
<evidence type="ECO:0000313" key="2">
    <source>
        <dbReference type="Proteomes" id="UP001353858"/>
    </source>
</evidence>
<name>A0AAN7SP83_9COLE</name>
<comment type="caution">
    <text evidence="1">The sequence shown here is derived from an EMBL/GenBank/DDBJ whole genome shotgun (WGS) entry which is preliminary data.</text>
</comment>
<gene>
    <name evidence="1" type="ORF">RN001_011777</name>
</gene>